<dbReference type="KEGG" id="der:6547141"/>
<evidence type="ECO:0000313" key="3">
    <source>
        <dbReference type="Proteomes" id="UP000008711"/>
    </source>
</evidence>
<evidence type="ECO:0000313" key="2">
    <source>
        <dbReference type="EMBL" id="EDV56516.1"/>
    </source>
</evidence>
<reference evidence="2 3" key="2">
    <citation type="journal article" date="2008" name="Bioinformatics">
        <title>Assembly reconciliation.</title>
        <authorList>
            <person name="Zimin A.V."/>
            <person name="Smith D.R."/>
            <person name="Sutton G."/>
            <person name="Yorke J.A."/>
        </authorList>
    </citation>
    <scope>NUCLEOTIDE SEQUENCE [LARGE SCALE GENOMIC DNA]</scope>
    <source>
        <strain evidence="2 3">TSC#14021-0224.01</strain>
    </source>
</reference>
<dbReference type="Proteomes" id="UP000008711">
    <property type="component" value="Unassembled WGS sequence"/>
</dbReference>
<feature type="chain" id="PRO_5002795419" evidence="1">
    <location>
        <begin position="20"/>
        <end position="62"/>
    </location>
</feature>
<reference evidence="2 3" key="1">
    <citation type="journal article" date="2007" name="Nature">
        <title>Evolution of genes and genomes on the Drosophila phylogeny.</title>
        <authorList>
            <consortium name="Drosophila 12 Genomes Consortium"/>
            <person name="Clark A.G."/>
            <person name="Eisen M.B."/>
            <person name="Smith D.R."/>
            <person name="Bergman C.M."/>
            <person name="Oliver B."/>
            <person name="Markow T.A."/>
            <person name="Kaufman T.C."/>
            <person name="Kellis M."/>
            <person name="Gelbart W."/>
            <person name="Iyer V.N."/>
            <person name="Pollard D.A."/>
            <person name="Sackton T.B."/>
            <person name="Larracuente A.M."/>
            <person name="Singh N.D."/>
            <person name="Abad J.P."/>
            <person name="Abt D.N."/>
            <person name="Adryan B."/>
            <person name="Aguade M."/>
            <person name="Akashi H."/>
            <person name="Anderson W.W."/>
            <person name="Aquadro C.F."/>
            <person name="Ardell D.H."/>
            <person name="Arguello R."/>
            <person name="Artieri C.G."/>
            <person name="Barbash D.A."/>
            <person name="Barker D."/>
            <person name="Barsanti P."/>
            <person name="Batterham P."/>
            <person name="Batzoglou S."/>
            <person name="Begun D."/>
            <person name="Bhutkar A."/>
            <person name="Blanco E."/>
            <person name="Bosak S.A."/>
            <person name="Bradley R.K."/>
            <person name="Brand A.D."/>
            <person name="Brent M.R."/>
            <person name="Brooks A.N."/>
            <person name="Brown R.H."/>
            <person name="Butlin R.K."/>
            <person name="Caggese C."/>
            <person name="Calvi B.R."/>
            <person name="Bernardo de Carvalho A."/>
            <person name="Caspi A."/>
            <person name="Castrezana S."/>
            <person name="Celniker S.E."/>
            <person name="Chang J.L."/>
            <person name="Chapple C."/>
            <person name="Chatterji S."/>
            <person name="Chinwalla A."/>
            <person name="Civetta A."/>
            <person name="Clifton S.W."/>
            <person name="Comeron J.M."/>
            <person name="Costello J.C."/>
            <person name="Coyne J.A."/>
            <person name="Daub J."/>
            <person name="David R.G."/>
            <person name="Delcher A.L."/>
            <person name="Delehaunty K."/>
            <person name="Do C.B."/>
            <person name="Ebling H."/>
            <person name="Edwards K."/>
            <person name="Eickbush T."/>
            <person name="Evans J.D."/>
            <person name="Filipski A."/>
            <person name="Findeiss S."/>
            <person name="Freyhult E."/>
            <person name="Fulton L."/>
            <person name="Fulton R."/>
            <person name="Garcia A.C."/>
            <person name="Gardiner A."/>
            <person name="Garfield D.A."/>
            <person name="Garvin B.E."/>
            <person name="Gibson G."/>
            <person name="Gilbert D."/>
            <person name="Gnerre S."/>
            <person name="Godfrey J."/>
            <person name="Good R."/>
            <person name="Gotea V."/>
            <person name="Gravely B."/>
            <person name="Greenberg A.J."/>
            <person name="Griffiths-Jones S."/>
            <person name="Gross S."/>
            <person name="Guigo R."/>
            <person name="Gustafson E.A."/>
            <person name="Haerty W."/>
            <person name="Hahn M.W."/>
            <person name="Halligan D.L."/>
            <person name="Halpern A.L."/>
            <person name="Halter G.M."/>
            <person name="Han M.V."/>
            <person name="Heger A."/>
            <person name="Hillier L."/>
            <person name="Hinrichs A.S."/>
            <person name="Holmes I."/>
            <person name="Hoskins R.A."/>
            <person name="Hubisz M.J."/>
            <person name="Hultmark D."/>
            <person name="Huntley M.A."/>
            <person name="Jaffe D.B."/>
            <person name="Jagadeeshan S."/>
            <person name="Jeck W.R."/>
            <person name="Johnson J."/>
            <person name="Jones C.D."/>
            <person name="Jordan W.C."/>
            <person name="Karpen G.H."/>
            <person name="Kataoka E."/>
            <person name="Keightley P.D."/>
            <person name="Kheradpour P."/>
            <person name="Kirkness E.F."/>
            <person name="Koerich L.B."/>
            <person name="Kristiansen K."/>
            <person name="Kudrna D."/>
            <person name="Kulathinal R.J."/>
            <person name="Kumar S."/>
            <person name="Kwok R."/>
            <person name="Lander E."/>
            <person name="Langley C.H."/>
            <person name="Lapoint R."/>
            <person name="Lazzaro B.P."/>
            <person name="Lee S.J."/>
            <person name="Levesque L."/>
            <person name="Li R."/>
            <person name="Lin C.F."/>
            <person name="Lin M.F."/>
            <person name="Lindblad-Toh K."/>
            <person name="Llopart A."/>
            <person name="Long M."/>
            <person name="Low L."/>
            <person name="Lozovsky E."/>
            <person name="Lu J."/>
            <person name="Luo M."/>
            <person name="Machado C.A."/>
            <person name="Makalowski W."/>
            <person name="Marzo M."/>
            <person name="Matsuda M."/>
            <person name="Matzkin L."/>
            <person name="McAllister B."/>
            <person name="McBride C.S."/>
            <person name="McKernan B."/>
            <person name="McKernan K."/>
            <person name="Mendez-Lago M."/>
            <person name="Minx P."/>
            <person name="Mollenhauer M.U."/>
            <person name="Montooth K."/>
            <person name="Mount S.M."/>
            <person name="Mu X."/>
            <person name="Myers E."/>
            <person name="Negre B."/>
            <person name="Newfeld S."/>
            <person name="Nielsen R."/>
            <person name="Noor M.A."/>
            <person name="O'Grady P."/>
            <person name="Pachter L."/>
            <person name="Papaceit M."/>
            <person name="Parisi M.J."/>
            <person name="Parisi M."/>
            <person name="Parts L."/>
            <person name="Pedersen J.S."/>
            <person name="Pesole G."/>
            <person name="Phillippy A.M."/>
            <person name="Ponting C.P."/>
            <person name="Pop M."/>
            <person name="Porcelli D."/>
            <person name="Powell J.R."/>
            <person name="Prohaska S."/>
            <person name="Pruitt K."/>
            <person name="Puig M."/>
            <person name="Quesneville H."/>
            <person name="Ram K.R."/>
            <person name="Rand D."/>
            <person name="Rasmussen M.D."/>
            <person name="Reed L.K."/>
            <person name="Reenan R."/>
            <person name="Reily A."/>
            <person name="Remington K.A."/>
            <person name="Rieger T.T."/>
            <person name="Ritchie M.G."/>
            <person name="Robin C."/>
            <person name="Rogers Y.H."/>
            <person name="Rohde C."/>
            <person name="Rozas J."/>
            <person name="Rubenfield M.J."/>
            <person name="Ruiz A."/>
            <person name="Russo S."/>
            <person name="Salzberg S.L."/>
            <person name="Sanchez-Gracia A."/>
            <person name="Saranga D.J."/>
            <person name="Sato H."/>
            <person name="Schaeffer S.W."/>
            <person name="Schatz M.C."/>
            <person name="Schlenke T."/>
            <person name="Schwartz R."/>
            <person name="Segarra C."/>
            <person name="Singh R.S."/>
            <person name="Sirot L."/>
            <person name="Sirota M."/>
            <person name="Sisneros N.B."/>
            <person name="Smith C.D."/>
            <person name="Smith T.F."/>
            <person name="Spieth J."/>
            <person name="Stage D.E."/>
            <person name="Stark A."/>
            <person name="Stephan W."/>
            <person name="Strausberg R.L."/>
            <person name="Strempel S."/>
            <person name="Sturgill D."/>
            <person name="Sutton G."/>
            <person name="Sutton G.G."/>
            <person name="Tao W."/>
            <person name="Teichmann S."/>
            <person name="Tobari Y.N."/>
            <person name="Tomimura Y."/>
            <person name="Tsolas J.M."/>
            <person name="Valente V.L."/>
            <person name="Venter E."/>
            <person name="Venter J.C."/>
            <person name="Vicario S."/>
            <person name="Vieira F.G."/>
            <person name="Vilella A.J."/>
            <person name="Villasante A."/>
            <person name="Walenz B."/>
            <person name="Wang J."/>
            <person name="Wasserman M."/>
            <person name="Watts T."/>
            <person name="Wilson D."/>
            <person name="Wilson R.K."/>
            <person name="Wing R.A."/>
            <person name="Wolfner M.F."/>
            <person name="Wong A."/>
            <person name="Wong G.K."/>
            <person name="Wu C.I."/>
            <person name="Wu G."/>
            <person name="Yamamoto D."/>
            <person name="Yang H.P."/>
            <person name="Yang S.P."/>
            <person name="Yorke J.A."/>
            <person name="Yoshida K."/>
            <person name="Zdobnov E."/>
            <person name="Zhang P."/>
            <person name="Zhang Y."/>
            <person name="Zimin A.V."/>
            <person name="Baldwin J."/>
            <person name="Abdouelleil A."/>
            <person name="Abdulkadir J."/>
            <person name="Abebe A."/>
            <person name="Abera B."/>
            <person name="Abreu J."/>
            <person name="Acer S.C."/>
            <person name="Aftuck L."/>
            <person name="Alexander A."/>
            <person name="An P."/>
            <person name="Anderson E."/>
            <person name="Anderson S."/>
            <person name="Arachi H."/>
            <person name="Azer M."/>
            <person name="Bachantsang P."/>
            <person name="Barry A."/>
            <person name="Bayul T."/>
            <person name="Berlin A."/>
            <person name="Bessette D."/>
            <person name="Bloom T."/>
            <person name="Blye J."/>
            <person name="Boguslavskiy L."/>
            <person name="Bonnet C."/>
            <person name="Boukhgalter B."/>
            <person name="Bourzgui I."/>
            <person name="Brown A."/>
            <person name="Cahill P."/>
            <person name="Channer S."/>
            <person name="Cheshatsang Y."/>
            <person name="Chuda L."/>
            <person name="Citroen M."/>
            <person name="Collymore A."/>
            <person name="Cooke P."/>
            <person name="Costello M."/>
            <person name="D'Aco K."/>
            <person name="Daza R."/>
            <person name="De Haan G."/>
            <person name="DeGray S."/>
            <person name="DeMaso C."/>
            <person name="Dhargay N."/>
            <person name="Dooley K."/>
            <person name="Dooley E."/>
            <person name="Doricent M."/>
            <person name="Dorje P."/>
            <person name="Dorjee K."/>
            <person name="Dupes A."/>
            <person name="Elong R."/>
            <person name="Falk J."/>
            <person name="Farina A."/>
            <person name="Faro S."/>
            <person name="Ferguson D."/>
            <person name="Fisher S."/>
            <person name="Foley C.D."/>
            <person name="Franke A."/>
            <person name="Friedrich D."/>
            <person name="Gadbois L."/>
            <person name="Gearin G."/>
            <person name="Gearin C.R."/>
            <person name="Giannoukos G."/>
            <person name="Goode T."/>
            <person name="Graham J."/>
            <person name="Grandbois E."/>
            <person name="Grewal S."/>
            <person name="Gyaltsen K."/>
            <person name="Hafez N."/>
            <person name="Hagos B."/>
            <person name="Hall J."/>
            <person name="Henson C."/>
            <person name="Hollinger A."/>
            <person name="Honan T."/>
            <person name="Huard M.D."/>
            <person name="Hughes L."/>
            <person name="Hurhula B."/>
            <person name="Husby M.E."/>
            <person name="Kamat A."/>
            <person name="Kanga B."/>
            <person name="Kashin S."/>
            <person name="Khazanovich D."/>
            <person name="Kisner P."/>
            <person name="Lance K."/>
            <person name="Lara M."/>
            <person name="Lee W."/>
            <person name="Lennon N."/>
            <person name="Letendre F."/>
            <person name="LeVine R."/>
            <person name="Lipovsky A."/>
            <person name="Liu X."/>
            <person name="Liu J."/>
            <person name="Liu S."/>
            <person name="Lokyitsang T."/>
            <person name="Lokyitsang Y."/>
            <person name="Lubonja R."/>
            <person name="Lui A."/>
            <person name="MacDonald P."/>
            <person name="Magnisalis V."/>
            <person name="Maru K."/>
            <person name="Matthews C."/>
            <person name="McCusker W."/>
            <person name="McDonough S."/>
            <person name="Mehta T."/>
            <person name="Meldrim J."/>
            <person name="Meneus L."/>
            <person name="Mihai O."/>
            <person name="Mihalev A."/>
            <person name="Mihova T."/>
            <person name="Mittelman R."/>
            <person name="Mlenga V."/>
            <person name="Montmayeur A."/>
            <person name="Mulrain L."/>
            <person name="Navidi A."/>
            <person name="Naylor J."/>
            <person name="Negash T."/>
            <person name="Nguyen T."/>
            <person name="Nguyen N."/>
            <person name="Nicol R."/>
            <person name="Norbu C."/>
            <person name="Norbu N."/>
            <person name="Novod N."/>
            <person name="O'Neill B."/>
            <person name="Osman S."/>
            <person name="Markiewicz E."/>
            <person name="Oyono O.L."/>
            <person name="Patti C."/>
            <person name="Phunkhang P."/>
            <person name="Pierre F."/>
            <person name="Priest M."/>
            <person name="Raghuraman S."/>
            <person name="Rege F."/>
            <person name="Reyes R."/>
            <person name="Rise C."/>
            <person name="Rogov P."/>
            <person name="Ross K."/>
            <person name="Ryan E."/>
            <person name="Settipalli S."/>
            <person name="Shea T."/>
            <person name="Sherpa N."/>
            <person name="Shi L."/>
            <person name="Shih D."/>
            <person name="Sparrow T."/>
            <person name="Spaulding J."/>
            <person name="Stalker J."/>
            <person name="Stange-Thomann N."/>
            <person name="Stavropoulos S."/>
            <person name="Stone C."/>
            <person name="Strader C."/>
            <person name="Tesfaye S."/>
            <person name="Thomson T."/>
            <person name="Thoulutsang Y."/>
            <person name="Thoulutsang D."/>
            <person name="Topham K."/>
            <person name="Topping I."/>
            <person name="Tsamla T."/>
            <person name="Vassiliev H."/>
            <person name="Vo A."/>
            <person name="Wangchuk T."/>
            <person name="Wangdi T."/>
            <person name="Weiand M."/>
            <person name="Wilkinson J."/>
            <person name="Wilson A."/>
            <person name="Yadav S."/>
            <person name="Young G."/>
            <person name="Yu Q."/>
            <person name="Zembek L."/>
            <person name="Zhong D."/>
            <person name="Zimmer A."/>
            <person name="Zwirko Z."/>
            <person name="Jaffe D.B."/>
            <person name="Alvarez P."/>
            <person name="Brockman W."/>
            <person name="Butler J."/>
            <person name="Chin C."/>
            <person name="Gnerre S."/>
            <person name="Grabherr M."/>
            <person name="Kleber M."/>
            <person name="Mauceli E."/>
            <person name="MacCallum I."/>
        </authorList>
    </citation>
    <scope>NUCLEOTIDE SEQUENCE [LARGE SCALE GENOMIC DNA]</scope>
    <source>
        <strain evidence="2 3">TSC#14021-0224.01</strain>
    </source>
</reference>
<gene>
    <name evidence="2" type="primary">Dere\GG20178</name>
    <name evidence="2" type="synonym">dere_GLEANR_4999</name>
    <name evidence="2" type="synonym">GG20178</name>
    <name evidence="2" type="ORF">Dere_GG20178</name>
</gene>
<proteinExistence type="predicted"/>
<keyword evidence="3" id="KW-1185">Reference proteome</keyword>
<protein>
    <submittedName>
        <fullName evidence="2">Uncharacterized protein</fullName>
    </submittedName>
</protein>
<evidence type="ECO:0000256" key="1">
    <source>
        <dbReference type="SAM" id="SignalP"/>
    </source>
</evidence>
<sequence length="62" mass="7569">MRPTLQVLISVLCLLYTFAWDHRDYNYPGIEFVEYADEGANCHSDESPDWDFFEFWRRLFSR</sequence>
<accession>B3NSL4</accession>
<dbReference type="EMBL" id="CH954179">
    <property type="protein sequence ID" value="EDV56516.1"/>
    <property type="molecule type" value="Genomic_DNA"/>
</dbReference>
<organism evidence="2 3">
    <name type="scientific">Drosophila erecta</name>
    <name type="common">Fruit fly</name>
    <dbReference type="NCBI Taxonomy" id="7220"/>
    <lineage>
        <taxon>Eukaryota</taxon>
        <taxon>Metazoa</taxon>
        <taxon>Ecdysozoa</taxon>
        <taxon>Arthropoda</taxon>
        <taxon>Hexapoda</taxon>
        <taxon>Insecta</taxon>
        <taxon>Pterygota</taxon>
        <taxon>Neoptera</taxon>
        <taxon>Endopterygota</taxon>
        <taxon>Diptera</taxon>
        <taxon>Brachycera</taxon>
        <taxon>Muscomorpha</taxon>
        <taxon>Ephydroidea</taxon>
        <taxon>Drosophilidae</taxon>
        <taxon>Drosophila</taxon>
        <taxon>Sophophora</taxon>
    </lineage>
</organism>
<feature type="signal peptide" evidence="1">
    <location>
        <begin position="1"/>
        <end position="19"/>
    </location>
</feature>
<name>B3NSL4_DROER</name>
<dbReference type="PhylomeDB" id="B3NSL4"/>
<dbReference type="AlphaFoldDB" id="B3NSL4"/>
<dbReference type="OMA" id="DFFEFWR"/>
<dbReference type="OrthoDB" id="7812481at2759"/>
<keyword evidence="1" id="KW-0732">Signal</keyword>
<dbReference type="HOGENOM" id="CLU_2906532_0_0_1"/>